<reference evidence="2 3" key="1">
    <citation type="submission" date="2017-10" db="EMBL/GenBank/DDBJ databases">
        <title>Bacillus sp. nov., a halophilic bacterium isolated from a Yangshapao Lake.</title>
        <authorList>
            <person name="Wang H."/>
        </authorList>
    </citation>
    <scope>NUCLEOTIDE SEQUENCE [LARGE SCALE GENOMIC DNA]</scope>
    <source>
        <strain evidence="2 3">YSP-3</strain>
    </source>
</reference>
<dbReference type="Pfam" id="PF03413">
    <property type="entry name" value="PepSY"/>
    <property type="match status" value="1"/>
</dbReference>
<organism evidence="2 3">
    <name type="scientific">Alteribacter lacisalsi</name>
    <dbReference type="NCBI Taxonomy" id="2045244"/>
    <lineage>
        <taxon>Bacteria</taxon>
        <taxon>Bacillati</taxon>
        <taxon>Bacillota</taxon>
        <taxon>Bacilli</taxon>
        <taxon>Bacillales</taxon>
        <taxon>Bacillaceae</taxon>
        <taxon>Alteribacter</taxon>
    </lineage>
</organism>
<proteinExistence type="predicted"/>
<keyword evidence="3" id="KW-1185">Reference proteome</keyword>
<accession>A0A2W0H7Q0</accession>
<dbReference type="EMBL" id="PDOF01000001">
    <property type="protein sequence ID" value="PYZ97157.1"/>
    <property type="molecule type" value="Genomic_DNA"/>
</dbReference>
<sequence length="106" mass="11882">MSWKRFIAGVAVGVAATWLAKEQLEKNDCNLSPEKALKIVKRKMKDFGSIDGSWIHMMAEDFHNDNLSYSVYRGGVSCTIDGQLHAFEFLVDATTGTILKLKKQDD</sequence>
<protein>
    <recommendedName>
        <fullName evidence="1">PepSY domain-containing protein</fullName>
    </recommendedName>
</protein>
<evidence type="ECO:0000313" key="3">
    <source>
        <dbReference type="Proteomes" id="UP000248066"/>
    </source>
</evidence>
<gene>
    <name evidence="2" type="ORF">CR205_00715</name>
</gene>
<dbReference type="OrthoDB" id="2989832at2"/>
<dbReference type="Proteomes" id="UP000248066">
    <property type="component" value="Unassembled WGS sequence"/>
</dbReference>
<dbReference type="RefSeq" id="WP_110515954.1">
    <property type="nucleotide sequence ID" value="NZ_PDOF01000001.1"/>
</dbReference>
<comment type="caution">
    <text evidence="2">The sequence shown here is derived from an EMBL/GenBank/DDBJ whole genome shotgun (WGS) entry which is preliminary data.</text>
</comment>
<name>A0A2W0H7Q0_9BACI</name>
<dbReference type="InterPro" id="IPR025711">
    <property type="entry name" value="PepSY"/>
</dbReference>
<evidence type="ECO:0000313" key="2">
    <source>
        <dbReference type="EMBL" id="PYZ97157.1"/>
    </source>
</evidence>
<feature type="domain" description="PepSY" evidence="1">
    <location>
        <begin position="31"/>
        <end position="100"/>
    </location>
</feature>
<evidence type="ECO:0000259" key="1">
    <source>
        <dbReference type="Pfam" id="PF03413"/>
    </source>
</evidence>
<dbReference type="AlphaFoldDB" id="A0A2W0H7Q0"/>